<dbReference type="InterPro" id="IPR005174">
    <property type="entry name" value="KIB1-4_b-propeller"/>
</dbReference>
<dbReference type="PANTHER" id="PTHR44586">
    <property type="entry name" value="F-BOX DOMAIN CONTAINING PROTEIN, EXPRESSED"/>
    <property type="match status" value="1"/>
</dbReference>
<dbReference type="Pfam" id="PF12937">
    <property type="entry name" value="F-box-like"/>
    <property type="match status" value="1"/>
</dbReference>
<reference evidence="5" key="1">
    <citation type="submission" date="2024-06" db="EMBL/GenBank/DDBJ databases">
        <authorList>
            <person name="Ryan C."/>
        </authorList>
    </citation>
    <scope>NUCLEOTIDE SEQUENCE [LARGE SCALE GENOMIC DNA]</scope>
</reference>
<dbReference type="InterPro" id="IPR036047">
    <property type="entry name" value="F-box-like_dom_sf"/>
</dbReference>
<keyword evidence="5" id="KW-1185">Reference proteome</keyword>
<dbReference type="EMBL" id="OZ075112">
    <property type="protein sequence ID" value="CAL4966581.1"/>
    <property type="molecule type" value="Genomic_DNA"/>
</dbReference>
<dbReference type="Proteomes" id="UP001497457">
    <property type="component" value="Chromosome 2b"/>
</dbReference>
<dbReference type="AlphaFoldDB" id="A0ABC8ZTL2"/>
<reference evidence="4 5" key="2">
    <citation type="submission" date="2024-10" db="EMBL/GenBank/DDBJ databases">
        <authorList>
            <person name="Ryan C."/>
        </authorList>
    </citation>
    <scope>NUCLEOTIDE SEQUENCE [LARGE SCALE GENOMIC DNA]</scope>
</reference>
<feature type="transmembrane region" description="Helical" evidence="1">
    <location>
        <begin position="440"/>
        <end position="460"/>
    </location>
</feature>
<dbReference type="PANTHER" id="PTHR44586:SF6">
    <property type="entry name" value="OS11G0579600 PROTEIN"/>
    <property type="match status" value="1"/>
</dbReference>
<feature type="domain" description="KIB1-4 beta-propeller" evidence="2">
    <location>
        <begin position="71"/>
        <end position="381"/>
    </location>
</feature>
<evidence type="ECO:0000313" key="5">
    <source>
        <dbReference type="Proteomes" id="UP001497457"/>
    </source>
</evidence>
<keyword evidence="1" id="KW-0472">Membrane</keyword>
<feature type="domain" description="F-box" evidence="3">
    <location>
        <begin position="8"/>
        <end position="38"/>
    </location>
</feature>
<dbReference type="CDD" id="cd09917">
    <property type="entry name" value="F-box_SF"/>
    <property type="match status" value="1"/>
</dbReference>
<dbReference type="Pfam" id="PF03478">
    <property type="entry name" value="Beta-prop_KIB1-4"/>
    <property type="match status" value="1"/>
</dbReference>
<gene>
    <name evidence="4" type="ORF">URODEC1_LOCUS47870</name>
</gene>
<organism evidence="4 5">
    <name type="scientific">Urochloa decumbens</name>
    <dbReference type="NCBI Taxonomy" id="240449"/>
    <lineage>
        <taxon>Eukaryota</taxon>
        <taxon>Viridiplantae</taxon>
        <taxon>Streptophyta</taxon>
        <taxon>Embryophyta</taxon>
        <taxon>Tracheophyta</taxon>
        <taxon>Spermatophyta</taxon>
        <taxon>Magnoliopsida</taxon>
        <taxon>Liliopsida</taxon>
        <taxon>Poales</taxon>
        <taxon>Poaceae</taxon>
        <taxon>PACMAD clade</taxon>
        <taxon>Panicoideae</taxon>
        <taxon>Panicodae</taxon>
        <taxon>Paniceae</taxon>
        <taxon>Melinidinae</taxon>
        <taxon>Urochloa</taxon>
    </lineage>
</organism>
<dbReference type="InterPro" id="IPR001810">
    <property type="entry name" value="F-box_dom"/>
</dbReference>
<proteinExistence type="predicted"/>
<protein>
    <recommendedName>
        <fullName evidence="6">F-box domain-containing protein</fullName>
    </recommendedName>
</protein>
<keyword evidence="1" id="KW-0812">Transmembrane</keyword>
<evidence type="ECO:0008006" key="6">
    <source>
        <dbReference type="Google" id="ProtNLM"/>
    </source>
</evidence>
<dbReference type="SUPFAM" id="SSF81383">
    <property type="entry name" value="F-box domain"/>
    <property type="match status" value="1"/>
</dbReference>
<name>A0ABC8ZTL2_9POAL</name>
<keyword evidence="1" id="KW-1133">Transmembrane helix</keyword>
<accession>A0ABC8ZTL2</accession>
<evidence type="ECO:0000259" key="3">
    <source>
        <dbReference type="Pfam" id="PF12937"/>
    </source>
</evidence>
<sequence length="478" mass="53687">MAPPWAPHLPEDILLQIFAALDVPDLACAGSVCSSWHGAYTSLCNLGRWKQQQTPCLLYTAKSRGQSAACLYSLAEKKAYTLALPDPPIRSRYLIGSAYGWIITADESSELDLLNPITGDQIALPSVTTMDHVKPIYNKNGVVKKYEVWRHNDNPSKIRVFGLRELRKSFFVKAFLSSDPSTGDYIVVLIHRFLSQLSFARSGDDHWTLLHPHEFVADCVFKDGILYVLTQLQEIQAFDFSGPAVEQKLILDRIEIYYRYVRMYIVQAPCGDLLQIRVAYDHSASQPELDSMEEDGYFSEDDDLPCPAYSTSFEVCRVDLAARKRVQISSLDESVLFLGLGQSLCLHAEGYPKLKANHVYFTDDDGFMFLGANNRRRNIGVVSLSNTNIIENITSPQIWSNWPNPLWITPNPQKMNSAMGGSTEEVQAPSTSCRTFGFQHGWSVALLFLVFLLFVVSVSFRAPTKFFVCLPLNSALHS</sequence>
<evidence type="ECO:0000313" key="4">
    <source>
        <dbReference type="EMBL" id="CAL4966581.1"/>
    </source>
</evidence>
<evidence type="ECO:0000259" key="2">
    <source>
        <dbReference type="Pfam" id="PF03478"/>
    </source>
</evidence>
<evidence type="ECO:0000256" key="1">
    <source>
        <dbReference type="SAM" id="Phobius"/>
    </source>
</evidence>
<dbReference type="Gene3D" id="1.20.1280.50">
    <property type="match status" value="1"/>
</dbReference>